<keyword evidence="1" id="KW-0812">Transmembrane</keyword>
<reference evidence="2 3" key="1">
    <citation type="submission" date="2007-11" db="EMBL/GenBank/DDBJ databases">
        <authorList>
            <consortium name="The Salmonella enterica serovar Paratyphi B Genome Sequencing Project"/>
            <person name="McClelland M."/>
            <person name="Sanderson E.K."/>
            <person name="Porwollik S."/>
            <person name="Spieth J."/>
            <person name="Clifton W.S."/>
            <person name="Fulton R."/>
            <person name="Cordes M."/>
            <person name="Wollam A."/>
            <person name="Shah N."/>
            <person name="Pepin K."/>
            <person name="Bhonagiri V."/>
            <person name="Nash W."/>
            <person name="Johnson M."/>
            <person name="Thiruvilangam P."/>
            <person name="Wilson R."/>
        </authorList>
    </citation>
    <scope>NUCLEOTIDE SEQUENCE [LARGE SCALE GENOMIC DNA]</scope>
    <source>
        <strain evidence="3">ATCC BAA-1250 / SPB7</strain>
    </source>
</reference>
<dbReference type="EMBL" id="CP000886">
    <property type="protein sequence ID" value="ABX68753.1"/>
    <property type="molecule type" value="Genomic_DNA"/>
</dbReference>
<proteinExistence type="predicted"/>
<name>A0A6C6Z4V1_SALPB</name>
<sequence length="36" mass="4460">MLLGYKNFLNKEYILVVVWYLLLLISVRHREYIFEA</sequence>
<accession>A0A6C6Z4V1</accession>
<keyword evidence="1" id="KW-1133">Transmembrane helix</keyword>
<dbReference type="AlphaFoldDB" id="A0A6C6Z4V1"/>
<gene>
    <name evidence="2" type="ordered locus">SPAB_03404</name>
</gene>
<protein>
    <submittedName>
        <fullName evidence="2">Uncharacterized protein</fullName>
    </submittedName>
</protein>
<evidence type="ECO:0000313" key="3">
    <source>
        <dbReference type="Proteomes" id="UP000008556"/>
    </source>
</evidence>
<feature type="transmembrane region" description="Helical" evidence="1">
    <location>
        <begin position="12"/>
        <end position="29"/>
    </location>
</feature>
<dbReference type="Proteomes" id="UP000008556">
    <property type="component" value="Chromosome"/>
</dbReference>
<organism evidence="2 3">
    <name type="scientific">Salmonella paratyphi B (strain ATCC BAA-1250 / SPB7)</name>
    <dbReference type="NCBI Taxonomy" id="1016998"/>
    <lineage>
        <taxon>Bacteria</taxon>
        <taxon>Pseudomonadati</taxon>
        <taxon>Pseudomonadota</taxon>
        <taxon>Gammaproteobacteria</taxon>
        <taxon>Enterobacterales</taxon>
        <taxon>Enterobacteriaceae</taxon>
        <taxon>Salmonella</taxon>
    </lineage>
</organism>
<evidence type="ECO:0000313" key="2">
    <source>
        <dbReference type="EMBL" id="ABX68753.1"/>
    </source>
</evidence>
<keyword evidence="1" id="KW-0472">Membrane</keyword>
<evidence type="ECO:0000256" key="1">
    <source>
        <dbReference type="SAM" id="Phobius"/>
    </source>
</evidence>
<dbReference type="KEGG" id="spq:SPAB_03404"/>